<gene>
    <name evidence="2" type="ORF">CYD53_10262</name>
</gene>
<dbReference type="RefSeq" id="WP_146055806.1">
    <property type="nucleotide sequence ID" value="NZ_PQFZ01000002.1"/>
</dbReference>
<evidence type="ECO:0000313" key="3">
    <source>
        <dbReference type="Proteomes" id="UP000236919"/>
    </source>
</evidence>
<evidence type="ECO:0000256" key="1">
    <source>
        <dbReference type="SAM" id="Phobius"/>
    </source>
</evidence>
<dbReference type="OrthoDB" id="8163846at2"/>
<accession>A0A2S4MK95</accession>
<comment type="caution">
    <text evidence="2">The sequence shown here is derived from an EMBL/GenBank/DDBJ whole genome shotgun (WGS) entry which is preliminary data.</text>
</comment>
<keyword evidence="3" id="KW-1185">Reference proteome</keyword>
<keyword evidence="1" id="KW-0812">Transmembrane</keyword>
<organism evidence="2 3">
    <name type="scientific">Bosea psychrotolerans</name>
    <dbReference type="NCBI Taxonomy" id="1871628"/>
    <lineage>
        <taxon>Bacteria</taxon>
        <taxon>Pseudomonadati</taxon>
        <taxon>Pseudomonadota</taxon>
        <taxon>Alphaproteobacteria</taxon>
        <taxon>Hyphomicrobiales</taxon>
        <taxon>Boseaceae</taxon>
        <taxon>Bosea</taxon>
    </lineage>
</organism>
<keyword evidence="1" id="KW-0472">Membrane</keyword>
<feature type="transmembrane region" description="Helical" evidence="1">
    <location>
        <begin position="47"/>
        <end position="65"/>
    </location>
</feature>
<dbReference type="AlphaFoldDB" id="A0A2S4MK95"/>
<evidence type="ECO:0000313" key="2">
    <source>
        <dbReference type="EMBL" id="POR55178.1"/>
    </source>
</evidence>
<name>A0A2S4MK95_9HYPH</name>
<proteinExistence type="predicted"/>
<sequence length="66" mass="6993">MTLRQSVPNIRVAGLERAARMAGEAFGHEDLGPLPRFASQAPQTSHVVWLLAALAAVAGFAALILR</sequence>
<keyword evidence="1" id="KW-1133">Transmembrane helix</keyword>
<dbReference type="Proteomes" id="UP000236919">
    <property type="component" value="Unassembled WGS sequence"/>
</dbReference>
<protein>
    <submittedName>
        <fullName evidence="2">Uncharacterized protein</fullName>
    </submittedName>
</protein>
<reference evidence="2 3" key="1">
    <citation type="submission" date="2018-01" db="EMBL/GenBank/DDBJ databases">
        <title>Genomic Encyclopedia of Type Strains, Phase III (KMG-III): the genomes of soil and plant-associated and newly described type strains.</title>
        <authorList>
            <person name="Whitman W."/>
        </authorList>
    </citation>
    <scope>NUCLEOTIDE SEQUENCE [LARGE SCALE GENOMIC DNA]</scope>
    <source>
        <strain evidence="2 3">1131</strain>
    </source>
</reference>
<dbReference type="EMBL" id="PQFZ01000002">
    <property type="protein sequence ID" value="POR55178.1"/>
    <property type="molecule type" value="Genomic_DNA"/>
</dbReference>